<dbReference type="GO" id="GO:0004563">
    <property type="term" value="F:beta-N-acetylhexosaminidase activity"/>
    <property type="evidence" value="ECO:0007669"/>
    <property type="project" value="UniProtKB-EC"/>
</dbReference>
<evidence type="ECO:0000256" key="2">
    <source>
        <dbReference type="ARBA" id="ARBA00012663"/>
    </source>
</evidence>
<dbReference type="AlphaFoldDB" id="A0A433QT76"/>
<dbReference type="GO" id="GO:0005975">
    <property type="term" value="P:carbohydrate metabolic process"/>
    <property type="evidence" value="ECO:0007669"/>
    <property type="project" value="InterPro"/>
</dbReference>
<organism evidence="5 6">
    <name type="scientific">Jimgerdemannia flammicorona</name>
    <dbReference type="NCBI Taxonomy" id="994334"/>
    <lineage>
        <taxon>Eukaryota</taxon>
        <taxon>Fungi</taxon>
        <taxon>Fungi incertae sedis</taxon>
        <taxon>Mucoromycota</taxon>
        <taxon>Mucoromycotina</taxon>
        <taxon>Endogonomycetes</taxon>
        <taxon>Endogonales</taxon>
        <taxon>Endogonaceae</taxon>
        <taxon>Jimgerdemannia</taxon>
    </lineage>
</organism>
<evidence type="ECO:0000256" key="1">
    <source>
        <dbReference type="ARBA" id="ARBA00001231"/>
    </source>
</evidence>
<dbReference type="GO" id="GO:0016020">
    <property type="term" value="C:membrane"/>
    <property type="evidence" value="ECO:0007669"/>
    <property type="project" value="TreeGrafter"/>
</dbReference>
<dbReference type="PANTHER" id="PTHR22600">
    <property type="entry name" value="BETA-HEXOSAMINIDASE"/>
    <property type="match status" value="1"/>
</dbReference>
<dbReference type="InterPro" id="IPR029018">
    <property type="entry name" value="Hex-like_dom2"/>
</dbReference>
<keyword evidence="6" id="KW-1185">Reference proteome</keyword>
<dbReference type="GO" id="GO:0030203">
    <property type="term" value="P:glycosaminoglycan metabolic process"/>
    <property type="evidence" value="ECO:0007669"/>
    <property type="project" value="TreeGrafter"/>
</dbReference>
<dbReference type="SUPFAM" id="SSF55545">
    <property type="entry name" value="beta-N-acetylhexosaminidase-like domain"/>
    <property type="match status" value="1"/>
</dbReference>
<comment type="catalytic activity">
    <reaction evidence="1">
        <text>Hydrolysis of terminal non-reducing N-acetyl-D-hexosamine residues in N-acetyl-beta-D-hexosaminides.</text>
        <dbReference type="EC" id="3.2.1.52"/>
    </reaction>
</comment>
<dbReference type="Pfam" id="PF14845">
    <property type="entry name" value="Glycohydro_20b2"/>
    <property type="match status" value="1"/>
</dbReference>
<feature type="domain" description="Beta-hexosaminidase eukaryotic type N-terminal" evidence="4">
    <location>
        <begin position="24"/>
        <end position="114"/>
    </location>
</feature>
<evidence type="ECO:0000313" key="6">
    <source>
        <dbReference type="Proteomes" id="UP000274822"/>
    </source>
</evidence>
<evidence type="ECO:0000259" key="4">
    <source>
        <dbReference type="Pfam" id="PF14845"/>
    </source>
</evidence>
<dbReference type="PANTHER" id="PTHR22600:SF57">
    <property type="entry name" value="BETA-N-ACETYLHEXOSAMINIDASE"/>
    <property type="match status" value="1"/>
</dbReference>
<dbReference type="InterPro" id="IPR029019">
    <property type="entry name" value="HEX_eukaryotic_N"/>
</dbReference>
<dbReference type="Proteomes" id="UP000274822">
    <property type="component" value="Unassembled WGS sequence"/>
</dbReference>
<reference evidence="5 6" key="1">
    <citation type="journal article" date="2018" name="New Phytol.">
        <title>Phylogenomics of Endogonaceae and evolution of mycorrhizas within Mucoromycota.</title>
        <authorList>
            <person name="Chang Y."/>
            <person name="Desiro A."/>
            <person name="Na H."/>
            <person name="Sandor L."/>
            <person name="Lipzen A."/>
            <person name="Clum A."/>
            <person name="Barry K."/>
            <person name="Grigoriev I.V."/>
            <person name="Martin F.M."/>
            <person name="Stajich J.E."/>
            <person name="Smith M.E."/>
            <person name="Bonito G."/>
            <person name="Spatafora J.W."/>
        </authorList>
    </citation>
    <scope>NUCLEOTIDE SEQUENCE [LARGE SCALE GENOMIC DNA]</scope>
    <source>
        <strain evidence="5 6">AD002</strain>
    </source>
</reference>
<dbReference type="EMBL" id="RBNJ01001601">
    <property type="protein sequence ID" value="RUS32990.1"/>
    <property type="molecule type" value="Genomic_DNA"/>
</dbReference>
<dbReference type="Gene3D" id="3.30.379.10">
    <property type="entry name" value="Chitobiase/beta-hexosaminidase domain 2-like"/>
    <property type="match status" value="1"/>
</dbReference>
<keyword evidence="3" id="KW-0378">Hydrolase</keyword>
<evidence type="ECO:0000256" key="3">
    <source>
        <dbReference type="ARBA" id="ARBA00022801"/>
    </source>
</evidence>
<gene>
    <name evidence="5" type="ORF">BC938DRAFT_473584</name>
</gene>
<dbReference type="InterPro" id="IPR025705">
    <property type="entry name" value="Beta_hexosaminidase_sua/sub"/>
</dbReference>
<proteinExistence type="predicted"/>
<protein>
    <recommendedName>
        <fullName evidence="2">beta-N-acetylhexosaminidase</fullName>
        <ecNumber evidence="2">3.2.1.52</ecNumber>
    </recommendedName>
</protein>
<sequence length="134" mass="14684">MALDVVHRQARQSIPSGSALRGTWIKDAAHRYQELIWYEKWTPVQVAYPNTTVLTPNGSVLKKIEIRVDNLTTKLDVGIDESYTLDIPASGGVGVISAKAYVGALRALETFSQLVSNAGRGLQVHASHIEDWPS</sequence>
<accession>A0A433QT76</accession>
<comment type="caution">
    <text evidence="5">The sequence shown here is derived from an EMBL/GenBank/DDBJ whole genome shotgun (WGS) entry which is preliminary data.</text>
</comment>
<dbReference type="PRINTS" id="PR00738">
    <property type="entry name" value="GLHYDRLASE20"/>
</dbReference>
<name>A0A433QT76_9FUNG</name>
<evidence type="ECO:0000313" key="5">
    <source>
        <dbReference type="EMBL" id="RUS32990.1"/>
    </source>
</evidence>
<dbReference type="EC" id="3.2.1.52" evidence="2"/>